<dbReference type="InterPro" id="IPR027304">
    <property type="entry name" value="Trigger_fact/SurA_dom_sf"/>
</dbReference>
<accession>A0A7W5DQM7</accession>
<dbReference type="Gene3D" id="3.30.70.1050">
    <property type="entry name" value="Trigger factor ribosome-binding domain"/>
    <property type="match status" value="1"/>
</dbReference>
<dbReference type="GO" id="GO:0051083">
    <property type="term" value="P:'de novo' cotranslational protein folding"/>
    <property type="evidence" value="ECO:0007669"/>
    <property type="project" value="TreeGrafter"/>
</dbReference>
<dbReference type="SUPFAM" id="SSF102735">
    <property type="entry name" value="Trigger factor ribosome-binding domain"/>
    <property type="match status" value="1"/>
</dbReference>
<dbReference type="AlphaFoldDB" id="A0A7W5DQM7"/>
<dbReference type="Proteomes" id="UP000544222">
    <property type="component" value="Unassembled WGS sequence"/>
</dbReference>
<dbReference type="Pfam" id="PF05697">
    <property type="entry name" value="Trigger_N"/>
    <property type="match status" value="1"/>
</dbReference>
<reference evidence="2 3" key="1">
    <citation type="submission" date="2020-08" db="EMBL/GenBank/DDBJ databases">
        <title>Genomic Encyclopedia of Type Strains, Phase IV (KMG-IV): sequencing the most valuable type-strain genomes for metagenomic binning, comparative biology and taxonomic classification.</title>
        <authorList>
            <person name="Goeker M."/>
        </authorList>
    </citation>
    <scope>NUCLEOTIDE SEQUENCE [LARGE SCALE GENOMIC DNA]</scope>
    <source>
        <strain evidence="2 3">DSM 27471</strain>
    </source>
</reference>
<dbReference type="RefSeq" id="WP_183413069.1">
    <property type="nucleotide sequence ID" value="NZ_JACHYB010000001.1"/>
</dbReference>
<dbReference type="SUPFAM" id="SSF109998">
    <property type="entry name" value="Triger factor/SurA peptide-binding domain-like"/>
    <property type="match status" value="1"/>
</dbReference>
<keyword evidence="3" id="KW-1185">Reference proteome</keyword>
<proteinExistence type="predicted"/>
<feature type="domain" description="Trigger factor ribosome-binding bacterial" evidence="1">
    <location>
        <begin position="1"/>
        <end position="149"/>
    </location>
</feature>
<dbReference type="InterPro" id="IPR036611">
    <property type="entry name" value="Trigger_fac_ribosome-bd_sf"/>
</dbReference>
<dbReference type="PANTHER" id="PTHR30560:SF3">
    <property type="entry name" value="TRIGGER FACTOR-LIKE PROTEIN TIG, CHLOROPLASTIC"/>
    <property type="match status" value="1"/>
</dbReference>
<dbReference type="Gene3D" id="1.10.3120.10">
    <property type="entry name" value="Trigger factor, C-terminal domain"/>
    <property type="match status" value="1"/>
</dbReference>
<organism evidence="2 3">
    <name type="scientific">Microbacter margulisiae</name>
    <dbReference type="NCBI Taxonomy" id="1350067"/>
    <lineage>
        <taxon>Bacteria</taxon>
        <taxon>Pseudomonadati</taxon>
        <taxon>Bacteroidota</taxon>
        <taxon>Bacteroidia</taxon>
        <taxon>Bacteroidales</taxon>
        <taxon>Porphyromonadaceae</taxon>
        <taxon>Microbacter</taxon>
    </lineage>
</organism>
<dbReference type="GO" id="GO:0044183">
    <property type="term" value="F:protein folding chaperone"/>
    <property type="evidence" value="ECO:0007669"/>
    <property type="project" value="TreeGrafter"/>
</dbReference>
<evidence type="ECO:0000313" key="2">
    <source>
        <dbReference type="EMBL" id="MBB3187289.1"/>
    </source>
</evidence>
<gene>
    <name evidence="2" type="ORF">FHX64_001452</name>
</gene>
<dbReference type="InterPro" id="IPR008881">
    <property type="entry name" value="Trigger_fac_ribosome-bd_bac"/>
</dbReference>
<dbReference type="GO" id="GO:0003755">
    <property type="term" value="F:peptidyl-prolyl cis-trans isomerase activity"/>
    <property type="evidence" value="ECO:0007669"/>
    <property type="project" value="TreeGrafter"/>
</dbReference>
<evidence type="ECO:0000313" key="3">
    <source>
        <dbReference type="Proteomes" id="UP000544222"/>
    </source>
</evidence>
<protein>
    <submittedName>
        <fullName evidence="2">Trigger factor</fullName>
    </submittedName>
</protein>
<dbReference type="NCBIfam" id="TIGR00115">
    <property type="entry name" value="tig"/>
    <property type="match status" value="1"/>
</dbReference>
<name>A0A7W5DQM7_9PORP</name>
<comment type="caution">
    <text evidence="2">The sequence shown here is derived from an EMBL/GenBank/DDBJ whole genome shotgun (WGS) entry which is preliminary data.</text>
</comment>
<sequence length="446" mass="51017">MNIVRKDTDALNAQLYVQISSTDYAEKVEKTLKEYKRKANVPGFRPGMVPVGLLKKMYGKAILAEEVNKIVSEALDNYIRENNLNLLGEILPNETNQGTINFDTDESFEFVFDFAVAPEINLELSKNDSISYYNIEINGEMIDEHIQSLQNNLGSNVDSEIVEEKDLITGSLEEISGATEKYLVEEANISSAFLKEEQKALFIGKKIGDVITFNPLTAFVNEQDAATLLNVEKENIANFASDFIFTIQKISHFQPHPLDQEFFDLVYGKEVVSSETEAREKEKESIQVIMEENSLYRFEDDARAYVLNQLTNVAFPEAFLKRWLLKTNKDITEEIIEKEFSGMLDVLKWQLFRNQLAVKNEIKVEQQDLESYAKRMLKAQYAQYGITNFPEDLLAEYAKETLKKEGQAEKYFEAILNEKVAAAIKEMVTLNVTLISFNNFQSLPRI</sequence>
<dbReference type="GO" id="GO:0015031">
    <property type="term" value="P:protein transport"/>
    <property type="evidence" value="ECO:0007669"/>
    <property type="project" value="InterPro"/>
</dbReference>
<dbReference type="GO" id="GO:0043022">
    <property type="term" value="F:ribosome binding"/>
    <property type="evidence" value="ECO:0007669"/>
    <property type="project" value="TreeGrafter"/>
</dbReference>
<dbReference type="PANTHER" id="PTHR30560">
    <property type="entry name" value="TRIGGER FACTOR CHAPERONE AND PEPTIDYL-PROLYL CIS/TRANS ISOMERASE"/>
    <property type="match status" value="1"/>
</dbReference>
<dbReference type="InterPro" id="IPR037041">
    <property type="entry name" value="Trigger_fac_C_sf"/>
</dbReference>
<dbReference type="EMBL" id="JACHYB010000001">
    <property type="protein sequence ID" value="MBB3187289.1"/>
    <property type="molecule type" value="Genomic_DNA"/>
</dbReference>
<dbReference type="GO" id="GO:0043335">
    <property type="term" value="P:protein unfolding"/>
    <property type="evidence" value="ECO:0007669"/>
    <property type="project" value="TreeGrafter"/>
</dbReference>
<evidence type="ECO:0000259" key="1">
    <source>
        <dbReference type="Pfam" id="PF05697"/>
    </source>
</evidence>
<dbReference type="InterPro" id="IPR005215">
    <property type="entry name" value="Trig_fac"/>
</dbReference>